<protein>
    <submittedName>
        <fullName evidence="7">8-amino-7-oxononanoate synthase</fullName>
        <ecNumber evidence="7">2.3.1.47</ecNumber>
    </submittedName>
</protein>
<dbReference type="InterPro" id="IPR001917">
    <property type="entry name" value="Aminotrans_II_pyridoxalP_BS"/>
</dbReference>
<dbReference type="InterPro" id="IPR050087">
    <property type="entry name" value="AON_synthase_class-II"/>
</dbReference>
<dbReference type="PROSITE" id="PS00599">
    <property type="entry name" value="AA_TRANSFER_CLASS_2"/>
    <property type="match status" value="1"/>
</dbReference>
<keyword evidence="8" id="KW-1185">Reference proteome</keyword>
<organism evidence="7 8">
    <name type="scientific">Haploplasma axanthum</name>
    <name type="common">Acholeplasma axanthum</name>
    <dbReference type="NCBI Taxonomy" id="29552"/>
    <lineage>
        <taxon>Bacteria</taxon>
        <taxon>Bacillati</taxon>
        <taxon>Mycoplasmatota</taxon>
        <taxon>Mollicutes</taxon>
        <taxon>Acholeplasmatales</taxon>
        <taxon>Acholeplasmataceae</taxon>
        <taxon>Haploplasma</taxon>
    </lineage>
</organism>
<dbReference type="STRING" id="1278311.GCA_000428705_01136"/>
<dbReference type="EC" id="2.3.1.47" evidence="7"/>
<dbReference type="InterPro" id="IPR015421">
    <property type="entry name" value="PyrdxlP-dep_Trfase_major"/>
</dbReference>
<dbReference type="Gene3D" id="3.90.1150.10">
    <property type="entry name" value="Aspartate Aminotransferase, domain 1"/>
    <property type="match status" value="1"/>
</dbReference>
<dbReference type="Proteomes" id="UP000289841">
    <property type="component" value="Chromosome"/>
</dbReference>
<dbReference type="InterPro" id="IPR015424">
    <property type="entry name" value="PyrdxlP-dep_Trfase"/>
</dbReference>
<dbReference type="Gene3D" id="3.40.640.10">
    <property type="entry name" value="Type I PLP-dependent aspartate aminotransferase-like (Major domain)"/>
    <property type="match status" value="1"/>
</dbReference>
<dbReference type="InterPro" id="IPR004839">
    <property type="entry name" value="Aminotransferase_I/II_large"/>
</dbReference>
<comment type="subunit">
    <text evidence="2">Homodimer.</text>
</comment>
<comment type="cofactor">
    <cofactor evidence="1 5">
        <name>pyridoxal 5'-phosphate</name>
        <dbReference type="ChEBI" id="CHEBI:597326"/>
    </cofactor>
</comment>
<keyword evidence="4 5" id="KW-0663">Pyridoxal phosphate</keyword>
<evidence type="ECO:0000259" key="6">
    <source>
        <dbReference type="Pfam" id="PF00155"/>
    </source>
</evidence>
<dbReference type="PANTHER" id="PTHR13693">
    <property type="entry name" value="CLASS II AMINOTRANSFERASE/8-AMINO-7-OXONONANOATE SYNTHASE"/>
    <property type="match status" value="1"/>
</dbReference>
<evidence type="ECO:0000256" key="3">
    <source>
        <dbReference type="ARBA" id="ARBA00022679"/>
    </source>
</evidence>
<dbReference type="OrthoDB" id="9807157at2"/>
<reference evidence="7 8" key="1">
    <citation type="submission" date="2019-01" db="EMBL/GenBank/DDBJ databases">
        <authorList>
            <consortium name="Pathogen Informatics"/>
        </authorList>
    </citation>
    <scope>NUCLEOTIDE SEQUENCE [LARGE SCALE GENOMIC DNA]</scope>
    <source>
        <strain evidence="7 8">NCTC10138</strain>
    </source>
</reference>
<evidence type="ECO:0000256" key="4">
    <source>
        <dbReference type="ARBA" id="ARBA00022898"/>
    </source>
</evidence>
<dbReference type="Pfam" id="PF00155">
    <property type="entry name" value="Aminotran_1_2"/>
    <property type="match status" value="1"/>
</dbReference>
<feature type="domain" description="Aminotransferase class I/classII large" evidence="6">
    <location>
        <begin position="42"/>
        <end position="383"/>
    </location>
</feature>
<keyword evidence="7" id="KW-0012">Acyltransferase</keyword>
<dbReference type="PANTHER" id="PTHR13693:SF3">
    <property type="entry name" value="LD36009P"/>
    <property type="match status" value="1"/>
</dbReference>
<dbReference type="KEGG" id="aaxa:NCTC10138_00561"/>
<keyword evidence="3 7" id="KW-0808">Transferase</keyword>
<evidence type="ECO:0000256" key="1">
    <source>
        <dbReference type="ARBA" id="ARBA00001933"/>
    </source>
</evidence>
<dbReference type="AlphaFoldDB" id="A0A449BCP4"/>
<dbReference type="GO" id="GO:0008710">
    <property type="term" value="F:8-amino-7-oxononanoate synthase activity"/>
    <property type="evidence" value="ECO:0007669"/>
    <property type="project" value="UniProtKB-EC"/>
</dbReference>
<dbReference type="EMBL" id="LR215048">
    <property type="protein sequence ID" value="VEU80202.1"/>
    <property type="molecule type" value="Genomic_DNA"/>
</dbReference>
<dbReference type="CDD" id="cd06454">
    <property type="entry name" value="KBL_like"/>
    <property type="match status" value="1"/>
</dbReference>
<comment type="similarity">
    <text evidence="5">Belongs to the class-II pyridoxal-phosphate-dependent aminotransferase family.</text>
</comment>
<dbReference type="FunFam" id="3.40.640.10:FF:000006">
    <property type="entry name" value="5-aminolevulinate synthase, mitochondrial"/>
    <property type="match status" value="1"/>
</dbReference>
<dbReference type="InterPro" id="IPR015422">
    <property type="entry name" value="PyrdxlP-dep_Trfase_small"/>
</dbReference>
<sequence length="402" mass="44580">MDLFTKAYTYDTAKKAKQGGFYPYFHELSSKQDVLVEMEGHEVIMIGSNNYLGLTTHPEVIKASMEATEKYGTGVSGSRFLNGTLDLHLELEKDLAKFLGKEDATIFSTGYQSNLGFISAIAGRNDLIFSDKENHASIYDGIKLSYAEMIRYNHNDMDDLEKKLAAADPKKGKLIVTDGVFSMGGDLCKLPELVKLAKKYGARLMVDDAHGLGVMGKTGRGTAEHFDLMNEVDIVMGTFSKSLASSGGFIAGEKDVIEYIRHHSRPYIFNAAIPPSNTAAAHAALKVLMREPERVENLRKVSNYVREGLKSRGLKIRESITPIIPIFTYTPIRTMVACNTLFKNGVYVNPVVPPATAHGECLIRTSYMATHPKELLDKAMDTIVKVLNELPSEEEILKWKLQ</sequence>
<gene>
    <name evidence="7" type="primary">bioF</name>
    <name evidence="7" type="ORF">NCTC10138_00561</name>
</gene>
<accession>A0A449BCP4</accession>
<name>A0A449BCP4_HAPAX</name>
<dbReference type="GO" id="GO:0030170">
    <property type="term" value="F:pyridoxal phosphate binding"/>
    <property type="evidence" value="ECO:0007669"/>
    <property type="project" value="InterPro"/>
</dbReference>
<evidence type="ECO:0000256" key="2">
    <source>
        <dbReference type="ARBA" id="ARBA00011738"/>
    </source>
</evidence>
<dbReference type="SUPFAM" id="SSF53383">
    <property type="entry name" value="PLP-dependent transferases"/>
    <property type="match status" value="1"/>
</dbReference>
<proteinExistence type="inferred from homology"/>
<evidence type="ECO:0000313" key="8">
    <source>
        <dbReference type="Proteomes" id="UP000289841"/>
    </source>
</evidence>
<evidence type="ECO:0000313" key="7">
    <source>
        <dbReference type="EMBL" id="VEU80202.1"/>
    </source>
</evidence>
<evidence type="ECO:0000256" key="5">
    <source>
        <dbReference type="RuleBase" id="RU003693"/>
    </source>
</evidence>